<evidence type="ECO:0008006" key="5">
    <source>
        <dbReference type="Google" id="ProtNLM"/>
    </source>
</evidence>
<dbReference type="Proteomes" id="UP000528457">
    <property type="component" value="Unassembled WGS sequence"/>
</dbReference>
<reference evidence="3 4" key="1">
    <citation type="submission" date="2020-08" db="EMBL/GenBank/DDBJ databases">
        <title>Genomic Encyclopedia of Type Strains, Phase IV (KMG-IV): sequencing the most valuable type-strain genomes for metagenomic binning, comparative biology and taxonomic classification.</title>
        <authorList>
            <person name="Goeker M."/>
        </authorList>
    </citation>
    <scope>NUCLEOTIDE SEQUENCE [LARGE SCALE GENOMIC DNA]</scope>
    <source>
        <strain evidence="3 4">DSM 22368</strain>
    </source>
</reference>
<gene>
    <name evidence="3" type="ORF">HNR48_002555</name>
</gene>
<dbReference type="EMBL" id="JACHHT010000002">
    <property type="protein sequence ID" value="MBB6522270.1"/>
    <property type="molecule type" value="Genomic_DNA"/>
</dbReference>
<evidence type="ECO:0000313" key="4">
    <source>
        <dbReference type="Proteomes" id="UP000528457"/>
    </source>
</evidence>
<feature type="chain" id="PRO_5031362376" description="PEP-CTERM sorting domain-containing protein" evidence="2">
    <location>
        <begin position="26"/>
        <end position="226"/>
    </location>
</feature>
<sequence>MTPVNNKILLTAIAFILFNVSTQLAAQEITLRDRITGFNVAADSSFSNQLAGNGRHILFTQITISSPTTITRAMSVSDSTELGASMYEYAVRSNTSPYTLIDSGPATRTSRTPYPNVTHNGNNSNLDEFSFTSTQLPPGTYYVGVYSSDGVNYSSIAHSSGDIGPLFADNGSAILFAPTDYHLFVSYFGIAVNSSSGSHAVPMFPPLVSLAGLLSLLLVAFKTRLK</sequence>
<keyword evidence="2" id="KW-0732">Signal</keyword>
<comment type="caution">
    <text evidence="3">The sequence shown here is derived from an EMBL/GenBank/DDBJ whole genome shotgun (WGS) entry which is preliminary data.</text>
</comment>
<organism evidence="3 4">
    <name type="scientific">Pseudoteredinibacter isoporae</name>
    <dbReference type="NCBI Taxonomy" id="570281"/>
    <lineage>
        <taxon>Bacteria</taxon>
        <taxon>Pseudomonadati</taxon>
        <taxon>Pseudomonadota</taxon>
        <taxon>Gammaproteobacteria</taxon>
        <taxon>Cellvibrionales</taxon>
        <taxon>Cellvibrionaceae</taxon>
        <taxon>Pseudoteredinibacter</taxon>
    </lineage>
</organism>
<keyword evidence="1" id="KW-1133">Transmembrane helix</keyword>
<keyword evidence="1" id="KW-0472">Membrane</keyword>
<feature type="transmembrane region" description="Helical" evidence="1">
    <location>
        <begin position="203"/>
        <end position="221"/>
    </location>
</feature>
<evidence type="ECO:0000256" key="2">
    <source>
        <dbReference type="SAM" id="SignalP"/>
    </source>
</evidence>
<evidence type="ECO:0000313" key="3">
    <source>
        <dbReference type="EMBL" id="MBB6522270.1"/>
    </source>
</evidence>
<dbReference type="InParanoid" id="A0A7X0MWK1"/>
<feature type="signal peptide" evidence="2">
    <location>
        <begin position="1"/>
        <end position="25"/>
    </location>
</feature>
<accession>A0A7X0MWK1</accession>
<proteinExistence type="predicted"/>
<evidence type="ECO:0000256" key="1">
    <source>
        <dbReference type="SAM" id="Phobius"/>
    </source>
</evidence>
<keyword evidence="4" id="KW-1185">Reference proteome</keyword>
<name>A0A7X0MWK1_9GAMM</name>
<dbReference type="AlphaFoldDB" id="A0A7X0MWK1"/>
<keyword evidence="1" id="KW-0812">Transmembrane</keyword>
<protein>
    <recommendedName>
        <fullName evidence="5">PEP-CTERM sorting domain-containing protein</fullName>
    </recommendedName>
</protein>
<dbReference type="RefSeq" id="WP_166846272.1">
    <property type="nucleotide sequence ID" value="NZ_JAAONY010000002.1"/>
</dbReference>